<name>A0ACC2PF56_9HYME</name>
<reference evidence="1" key="1">
    <citation type="submission" date="2023-04" db="EMBL/GenBank/DDBJ databases">
        <title>A chromosome-level genome assembly of the parasitoid wasp Eretmocerus hayati.</title>
        <authorList>
            <person name="Zhong Y."/>
            <person name="Liu S."/>
            <person name="Liu Y."/>
        </authorList>
    </citation>
    <scope>NUCLEOTIDE SEQUENCE</scope>
    <source>
        <strain evidence="1">ZJU_SS_LIU_2023</strain>
    </source>
</reference>
<dbReference type="EMBL" id="CM056741">
    <property type="protein sequence ID" value="KAJ8681708.1"/>
    <property type="molecule type" value="Genomic_DNA"/>
</dbReference>
<accession>A0ACC2PF56</accession>
<sequence>MNIDNLELHPMTQLMIRGMTDIISQMKMLRIRRWWTMPHLLRQVRAEFGLYATIFMSFELNDHEEFYEFTGMSVMEFSLILNLVADELTSTSNRSGLNPELKLAAVLNFLRHGNNLRSHSWYSRIGRSTIYKLIATVMPIIHA</sequence>
<evidence type="ECO:0000313" key="1">
    <source>
        <dbReference type="EMBL" id="KAJ8681708.1"/>
    </source>
</evidence>
<dbReference type="Proteomes" id="UP001239111">
    <property type="component" value="Chromosome 1"/>
</dbReference>
<gene>
    <name evidence="1" type="ORF">QAD02_017500</name>
</gene>
<organism evidence="1 2">
    <name type="scientific">Eretmocerus hayati</name>
    <dbReference type="NCBI Taxonomy" id="131215"/>
    <lineage>
        <taxon>Eukaryota</taxon>
        <taxon>Metazoa</taxon>
        <taxon>Ecdysozoa</taxon>
        <taxon>Arthropoda</taxon>
        <taxon>Hexapoda</taxon>
        <taxon>Insecta</taxon>
        <taxon>Pterygota</taxon>
        <taxon>Neoptera</taxon>
        <taxon>Endopterygota</taxon>
        <taxon>Hymenoptera</taxon>
        <taxon>Apocrita</taxon>
        <taxon>Proctotrupomorpha</taxon>
        <taxon>Chalcidoidea</taxon>
        <taxon>Aphelinidae</taxon>
        <taxon>Aphelininae</taxon>
        <taxon>Eretmocerus</taxon>
    </lineage>
</organism>
<proteinExistence type="predicted"/>
<evidence type="ECO:0000313" key="2">
    <source>
        <dbReference type="Proteomes" id="UP001239111"/>
    </source>
</evidence>
<protein>
    <submittedName>
        <fullName evidence="1">Uncharacterized protein</fullName>
    </submittedName>
</protein>
<keyword evidence="2" id="KW-1185">Reference proteome</keyword>
<comment type="caution">
    <text evidence="1">The sequence shown here is derived from an EMBL/GenBank/DDBJ whole genome shotgun (WGS) entry which is preliminary data.</text>
</comment>